<accession>W4L3A4</accession>
<dbReference type="Pfam" id="PF00557">
    <property type="entry name" value="Peptidase_M24"/>
    <property type="match status" value="1"/>
</dbReference>
<evidence type="ECO:0000256" key="6">
    <source>
        <dbReference type="RuleBase" id="RU003653"/>
    </source>
</evidence>
<organism evidence="8 9">
    <name type="scientific">Candidatus Entotheonella gemina</name>
    <dbReference type="NCBI Taxonomy" id="1429439"/>
    <lineage>
        <taxon>Bacteria</taxon>
        <taxon>Pseudomonadati</taxon>
        <taxon>Nitrospinota/Tectimicrobiota group</taxon>
        <taxon>Candidatus Tectimicrobiota</taxon>
        <taxon>Candidatus Entotheonellia</taxon>
        <taxon>Candidatus Entotheonellales</taxon>
        <taxon>Candidatus Entotheonellaceae</taxon>
        <taxon>Candidatus Entotheonella</taxon>
    </lineage>
</organism>
<dbReference type="InterPro" id="IPR000994">
    <property type="entry name" value="Pept_M24"/>
</dbReference>
<keyword evidence="9" id="KW-1185">Reference proteome</keyword>
<dbReference type="CDD" id="cd01086">
    <property type="entry name" value="MetAP1"/>
    <property type="match status" value="1"/>
</dbReference>
<dbReference type="PRINTS" id="PR00599">
    <property type="entry name" value="MAPEPTIDASE"/>
</dbReference>
<dbReference type="NCBIfam" id="TIGR00500">
    <property type="entry name" value="met_pdase_I"/>
    <property type="match status" value="1"/>
</dbReference>
<sequence>AAATHKPQQQAKLRRIIVKTPEQITGIRNACRLASQTLDMVGERIAAGVTTEDINTWVHDFTLEHGAIPAPLGYHGFPKSVCTSLNHVICHGIPDSTVLKDGDIINVDVTPILDGYYGDSSRMFVIGDASEEARTLVRVAKECLDLGIEQVKPGAKLGTIGHAIQQHAEGHGFSVVRDFAGHGTGVEFHEAPQVVHYGRPGTGVALRPNMTLTIEPMINTGRHESRILADRWTAVTVDGSLSAQWEHTILVTETGSEVLTVSS</sequence>
<dbReference type="EC" id="3.4.11.18" evidence="6"/>
<dbReference type="HAMAP" id="MF_01974">
    <property type="entry name" value="MetAP_1"/>
    <property type="match status" value="1"/>
</dbReference>
<comment type="caution">
    <text evidence="8">The sequence shown here is derived from an EMBL/GenBank/DDBJ whole genome shotgun (WGS) entry which is preliminary data.</text>
</comment>
<dbReference type="SUPFAM" id="SSF55920">
    <property type="entry name" value="Creatinase/aminopeptidase"/>
    <property type="match status" value="1"/>
</dbReference>
<protein>
    <recommendedName>
        <fullName evidence="6">Methionine aminopeptidase</fullName>
        <ecNumber evidence="6">3.4.11.18</ecNumber>
    </recommendedName>
</protein>
<evidence type="ECO:0000313" key="8">
    <source>
        <dbReference type="EMBL" id="ETW92522.1"/>
    </source>
</evidence>
<dbReference type="InterPro" id="IPR001714">
    <property type="entry name" value="Pept_M24_MAP"/>
</dbReference>
<comment type="catalytic activity">
    <reaction evidence="6">
        <text>Release of N-terminal amino acids, preferentially methionine, from peptides and arylamides.</text>
        <dbReference type="EC" id="3.4.11.18"/>
    </reaction>
</comment>
<comment type="similarity">
    <text evidence="6">Belongs to the peptidase M24A family.</text>
</comment>
<evidence type="ECO:0000256" key="2">
    <source>
        <dbReference type="ARBA" id="ARBA00022438"/>
    </source>
</evidence>
<dbReference type="GO" id="GO:0070006">
    <property type="term" value="F:metalloaminopeptidase activity"/>
    <property type="evidence" value="ECO:0007669"/>
    <property type="project" value="InterPro"/>
</dbReference>
<dbReference type="AlphaFoldDB" id="W4L3A4"/>
<gene>
    <name evidence="8" type="ORF">ETSY2_53225</name>
</gene>
<dbReference type="PANTHER" id="PTHR43330">
    <property type="entry name" value="METHIONINE AMINOPEPTIDASE"/>
    <property type="match status" value="1"/>
</dbReference>
<dbReference type="GO" id="GO:0004239">
    <property type="term" value="F:initiator methionyl aminopeptidase activity"/>
    <property type="evidence" value="ECO:0007669"/>
    <property type="project" value="UniProtKB-EC"/>
</dbReference>
<comment type="function">
    <text evidence="1">Removes the N-terminal methionine from nascent proteins. The N-terminal methionine is often cleaved when the second residue in the primary sequence is small and uncharged (Met-Ala-, Cys, Gly, Pro, Ser, Thr, or Val). Requires deformylation of the N(alpha)-formylated initiator methionine before it can be hydrolyzed.</text>
</comment>
<keyword evidence="5" id="KW-0378">Hydrolase</keyword>
<evidence type="ECO:0000256" key="4">
    <source>
        <dbReference type="ARBA" id="ARBA00022723"/>
    </source>
</evidence>
<evidence type="ECO:0000259" key="7">
    <source>
        <dbReference type="Pfam" id="PF00557"/>
    </source>
</evidence>
<proteinExistence type="inferred from homology"/>
<dbReference type="EMBL" id="AZHX01002874">
    <property type="protein sequence ID" value="ETW92522.1"/>
    <property type="molecule type" value="Genomic_DNA"/>
</dbReference>
<evidence type="ECO:0000313" key="9">
    <source>
        <dbReference type="Proteomes" id="UP000019140"/>
    </source>
</evidence>
<dbReference type="GO" id="GO:0046872">
    <property type="term" value="F:metal ion binding"/>
    <property type="evidence" value="ECO:0007669"/>
    <property type="project" value="UniProtKB-KW"/>
</dbReference>
<dbReference type="PANTHER" id="PTHR43330:SF8">
    <property type="entry name" value="METHIONINE AMINOPEPTIDASE 1D, MITOCHONDRIAL"/>
    <property type="match status" value="1"/>
</dbReference>
<dbReference type="Proteomes" id="UP000019140">
    <property type="component" value="Unassembled WGS sequence"/>
</dbReference>
<dbReference type="Gene3D" id="3.90.230.10">
    <property type="entry name" value="Creatinase/methionine aminopeptidase superfamily"/>
    <property type="match status" value="1"/>
</dbReference>
<dbReference type="InterPro" id="IPR002467">
    <property type="entry name" value="Pept_M24A_MAP1"/>
</dbReference>
<name>W4L3A4_9BACT</name>
<feature type="non-terminal residue" evidence="8">
    <location>
        <position position="1"/>
    </location>
</feature>
<evidence type="ECO:0000256" key="1">
    <source>
        <dbReference type="ARBA" id="ARBA00002521"/>
    </source>
</evidence>
<dbReference type="HOGENOM" id="CLU_1055568_0_0_7"/>
<dbReference type="GO" id="GO:0006508">
    <property type="term" value="P:proteolysis"/>
    <property type="evidence" value="ECO:0007669"/>
    <property type="project" value="UniProtKB-KW"/>
</dbReference>
<feature type="domain" description="Peptidase M24" evidence="7">
    <location>
        <begin position="26"/>
        <end position="253"/>
    </location>
</feature>
<evidence type="ECO:0000256" key="5">
    <source>
        <dbReference type="ARBA" id="ARBA00022801"/>
    </source>
</evidence>
<keyword evidence="3 6" id="KW-0645">Protease</keyword>
<comment type="cofactor">
    <cofactor evidence="6">
        <name>Co(2+)</name>
        <dbReference type="ChEBI" id="CHEBI:48828"/>
    </cofactor>
    <cofactor evidence="6">
        <name>Zn(2+)</name>
        <dbReference type="ChEBI" id="CHEBI:29105"/>
    </cofactor>
    <cofactor evidence="6">
        <name>Mn(2+)</name>
        <dbReference type="ChEBI" id="CHEBI:29035"/>
    </cofactor>
    <cofactor evidence="6">
        <name>Fe(2+)</name>
        <dbReference type="ChEBI" id="CHEBI:29033"/>
    </cofactor>
    <text evidence="6">Binds 2 divalent metal cations per subunit. Has a high-affinity and a low affinity metal-binding site. The true nature of the physiological cofactor is under debate. The enzyme is active with cobalt, zinc, manganese or divalent iron ions.</text>
</comment>
<dbReference type="NCBIfam" id="NF008970">
    <property type="entry name" value="PRK12318.1"/>
    <property type="match status" value="1"/>
</dbReference>
<keyword evidence="2 6" id="KW-0031">Aminopeptidase</keyword>
<dbReference type="InterPro" id="IPR036005">
    <property type="entry name" value="Creatinase/aminopeptidase-like"/>
</dbReference>
<evidence type="ECO:0000256" key="3">
    <source>
        <dbReference type="ARBA" id="ARBA00022670"/>
    </source>
</evidence>
<dbReference type="PATRIC" id="fig|1429439.4.peg.8578"/>
<keyword evidence="4 6" id="KW-0479">Metal-binding</keyword>
<reference evidence="8 9" key="1">
    <citation type="journal article" date="2014" name="Nature">
        <title>An environmental bacterial taxon with a large and distinct metabolic repertoire.</title>
        <authorList>
            <person name="Wilson M.C."/>
            <person name="Mori T."/>
            <person name="Ruckert C."/>
            <person name="Uria A.R."/>
            <person name="Helf M.J."/>
            <person name="Takada K."/>
            <person name="Gernert C."/>
            <person name="Steffens U.A."/>
            <person name="Heycke N."/>
            <person name="Schmitt S."/>
            <person name="Rinke C."/>
            <person name="Helfrich E.J."/>
            <person name="Brachmann A.O."/>
            <person name="Gurgui C."/>
            <person name="Wakimoto T."/>
            <person name="Kracht M."/>
            <person name="Crusemann M."/>
            <person name="Hentschel U."/>
            <person name="Abe I."/>
            <person name="Matsunaga S."/>
            <person name="Kalinowski J."/>
            <person name="Takeyama H."/>
            <person name="Piel J."/>
        </authorList>
    </citation>
    <scope>NUCLEOTIDE SEQUENCE [LARGE SCALE GENOMIC DNA]</scope>
    <source>
        <strain evidence="9">TSY2</strain>
    </source>
</reference>